<evidence type="ECO:0000313" key="3">
    <source>
        <dbReference type="Proteomes" id="UP000636800"/>
    </source>
</evidence>
<feature type="region of interest" description="Disordered" evidence="1">
    <location>
        <begin position="220"/>
        <end position="245"/>
    </location>
</feature>
<organism evidence="2 3">
    <name type="scientific">Vanilla planifolia</name>
    <name type="common">Vanilla</name>
    <dbReference type="NCBI Taxonomy" id="51239"/>
    <lineage>
        <taxon>Eukaryota</taxon>
        <taxon>Viridiplantae</taxon>
        <taxon>Streptophyta</taxon>
        <taxon>Embryophyta</taxon>
        <taxon>Tracheophyta</taxon>
        <taxon>Spermatophyta</taxon>
        <taxon>Magnoliopsida</taxon>
        <taxon>Liliopsida</taxon>
        <taxon>Asparagales</taxon>
        <taxon>Orchidaceae</taxon>
        <taxon>Vanilloideae</taxon>
        <taxon>Vanilleae</taxon>
        <taxon>Vanilla</taxon>
    </lineage>
</organism>
<dbReference type="PRINTS" id="PR00463">
    <property type="entry name" value="EP450I"/>
</dbReference>
<dbReference type="Proteomes" id="UP000636800">
    <property type="component" value="Chromosome 10"/>
</dbReference>
<dbReference type="GO" id="GO:0020037">
    <property type="term" value="F:heme binding"/>
    <property type="evidence" value="ECO:0007669"/>
    <property type="project" value="InterPro"/>
</dbReference>
<feature type="compositionally biased region" description="Basic and acidic residues" evidence="1">
    <location>
        <begin position="222"/>
        <end position="231"/>
    </location>
</feature>
<dbReference type="InterPro" id="IPR002401">
    <property type="entry name" value="Cyt_P450_E_grp-I"/>
</dbReference>
<dbReference type="InterPro" id="IPR036396">
    <property type="entry name" value="Cyt_P450_sf"/>
</dbReference>
<sequence>MAWELPLPSYNRADIAFAHYGPFWRKVRKLSVVKLFSRRRSMSWASVRREVSATVLAIAEFSRPVAEVGELVFDLTRRITFSTAFGSRRSDKVWELLDIIQEFSKLFHAFNIGDFFPWLTWLDLGRMNRWLRKAMLSLDRFIDKIIDDHIANPKDLDAADADMGDGMLAFLEELPKHGRPCAAAVNDGDKLRSSLTLTRDNIKAVIMDVMFGGVETVDDVGADEKSGRDGEGTVGAGCGGGAPPPGRGGNSYLKCVIKENFRLHPPIPLPVHETAEECVFGDARIGDSAEVDFKGGFFEYIPFGAVRRSCPGMQLGLYAVELALAAALLLVEAAG</sequence>
<name>A0A835Q5U8_VANPL</name>
<evidence type="ECO:0000313" key="2">
    <source>
        <dbReference type="EMBL" id="KAG0463457.1"/>
    </source>
</evidence>
<dbReference type="GO" id="GO:0016705">
    <property type="term" value="F:oxidoreductase activity, acting on paired donors, with incorporation or reduction of molecular oxygen"/>
    <property type="evidence" value="ECO:0007669"/>
    <property type="project" value="InterPro"/>
</dbReference>
<protein>
    <submittedName>
        <fullName evidence="2">Uncharacterized protein</fullName>
    </submittedName>
</protein>
<keyword evidence="3" id="KW-1185">Reference proteome</keyword>
<dbReference type="Gene3D" id="1.10.630.10">
    <property type="entry name" value="Cytochrome P450"/>
    <property type="match status" value="2"/>
</dbReference>
<proteinExistence type="predicted"/>
<dbReference type="EMBL" id="JADCNL010000010">
    <property type="protein sequence ID" value="KAG0463457.1"/>
    <property type="molecule type" value="Genomic_DNA"/>
</dbReference>
<reference evidence="2 3" key="1">
    <citation type="journal article" date="2020" name="Nat. Food">
        <title>A phased Vanilla planifolia genome enables genetic improvement of flavour and production.</title>
        <authorList>
            <person name="Hasing T."/>
            <person name="Tang H."/>
            <person name="Brym M."/>
            <person name="Khazi F."/>
            <person name="Huang T."/>
            <person name="Chambers A.H."/>
        </authorList>
    </citation>
    <scope>NUCLEOTIDE SEQUENCE [LARGE SCALE GENOMIC DNA]</scope>
    <source>
        <tissue evidence="2">Leaf</tissue>
    </source>
</reference>
<feature type="compositionally biased region" description="Gly residues" evidence="1">
    <location>
        <begin position="232"/>
        <end position="241"/>
    </location>
</feature>
<evidence type="ECO:0000256" key="1">
    <source>
        <dbReference type="SAM" id="MobiDB-lite"/>
    </source>
</evidence>
<dbReference type="PANTHER" id="PTHR47945:SF5">
    <property type="entry name" value="CYTOCHROME P450 84A1-RELATED"/>
    <property type="match status" value="1"/>
</dbReference>
<dbReference type="InterPro" id="IPR053062">
    <property type="entry name" value="CYP450_84A"/>
</dbReference>
<dbReference type="SUPFAM" id="SSF48264">
    <property type="entry name" value="Cytochrome P450"/>
    <property type="match status" value="1"/>
</dbReference>
<comment type="caution">
    <text evidence="2">The sequence shown here is derived from an EMBL/GenBank/DDBJ whole genome shotgun (WGS) entry which is preliminary data.</text>
</comment>
<dbReference type="OrthoDB" id="1927586at2759"/>
<dbReference type="GO" id="GO:0004497">
    <property type="term" value="F:monooxygenase activity"/>
    <property type="evidence" value="ECO:0007669"/>
    <property type="project" value="InterPro"/>
</dbReference>
<dbReference type="InterPro" id="IPR001128">
    <property type="entry name" value="Cyt_P450"/>
</dbReference>
<gene>
    <name evidence="2" type="ORF">HPP92_019526</name>
</gene>
<dbReference type="PANTHER" id="PTHR47945">
    <property type="entry name" value="CYTOCHROME P450 84A1-RELATED"/>
    <property type="match status" value="1"/>
</dbReference>
<dbReference type="AlphaFoldDB" id="A0A835Q5U8"/>
<dbReference type="Pfam" id="PF00067">
    <property type="entry name" value="p450"/>
    <property type="match status" value="1"/>
</dbReference>
<accession>A0A835Q5U8</accession>
<dbReference type="GO" id="GO:0005506">
    <property type="term" value="F:iron ion binding"/>
    <property type="evidence" value="ECO:0007669"/>
    <property type="project" value="InterPro"/>
</dbReference>